<dbReference type="AlphaFoldDB" id="A0A0D8ZRL6"/>
<protein>
    <submittedName>
        <fullName evidence="1">Uncharacterized protein</fullName>
    </submittedName>
</protein>
<accession>A0A0D8ZRL6</accession>
<evidence type="ECO:0000313" key="1">
    <source>
        <dbReference type="EMBL" id="KJH71448.1"/>
    </source>
</evidence>
<comment type="caution">
    <text evidence="1">The sequence shown here is derived from an EMBL/GenBank/DDBJ whole genome shotgun (WGS) entry which is preliminary data.</text>
</comment>
<sequence length="72" mass="8554">MLCYFSNWIRNVYIKSEYRFKDLGHEVDIYARRPGDISKIHLDVLPPMLLEWLGVDKEDRFVALEIGKPTLE</sequence>
<organism evidence="1 2">
    <name type="scientific">Aliterella atlantica CENA595</name>
    <dbReference type="NCBI Taxonomy" id="1618023"/>
    <lineage>
        <taxon>Bacteria</taxon>
        <taxon>Bacillati</taxon>
        <taxon>Cyanobacteriota</taxon>
        <taxon>Cyanophyceae</taxon>
        <taxon>Chroococcidiopsidales</taxon>
        <taxon>Aliterellaceae</taxon>
        <taxon>Aliterella</taxon>
    </lineage>
</organism>
<keyword evidence="2" id="KW-1185">Reference proteome</keyword>
<reference evidence="1 2" key="1">
    <citation type="submission" date="2015-02" db="EMBL/GenBank/DDBJ databases">
        <title>Draft genome of a novel marine cyanobacterium (Chroococcales) isolated from South Atlantic Ocean.</title>
        <authorList>
            <person name="Rigonato J."/>
            <person name="Alvarenga D.O."/>
            <person name="Branco L.H."/>
            <person name="Varani A.M."/>
            <person name="Brandini F.P."/>
            <person name="Fiore M.F."/>
        </authorList>
    </citation>
    <scope>NUCLEOTIDE SEQUENCE [LARGE SCALE GENOMIC DNA]</scope>
    <source>
        <strain evidence="1 2">CENA595</strain>
    </source>
</reference>
<dbReference type="EMBL" id="JYON01000012">
    <property type="protein sequence ID" value="KJH71448.1"/>
    <property type="molecule type" value="Genomic_DNA"/>
</dbReference>
<gene>
    <name evidence="1" type="ORF">UH38_12950</name>
</gene>
<evidence type="ECO:0000313" key="2">
    <source>
        <dbReference type="Proteomes" id="UP000032452"/>
    </source>
</evidence>
<name>A0A0D8ZRL6_9CYAN</name>
<proteinExistence type="predicted"/>
<dbReference type="Proteomes" id="UP000032452">
    <property type="component" value="Unassembled WGS sequence"/>
</dbReference>